<evidence type="ECO:0000256" key="11">
    <source>
        <dbReference type="ARBA" id="ARBA00023310"/>
    </source>
</evidence>
<comment type="subunit">
    <text evidence="14 15">F-type ATPases have 2 components, CF(1) - the catalytic core - and CF(0) - the membrane proton channel. CF(1) has five subunits: alpha(3), beta(3), gamma(1), delta(1), epsilon(1). CF(0) has three main subunits: a, b and c.</text>
</comment>
<sequence length="138" mass="15499">MSTFLLEIVTPEHKVFEQQVDMISVKGVEGDLGILANHIPMVTPLRIGPMKIKEGGKEHWIAVHGGFVEVRKDKVVVLAESAEMPEDIDVERAKAAKARAEQRLAMAARSKQDSLDFRRAELSLQRAVTRIKVSQKEW</sequence>
<dbReference type="CDD" id="cd12152">
    <property type="entry name" value="F1-ATPase_delta"/>
    <property type="match status" value="1"/>
</dbReference>
<keyword evidence="23" id="KW-1185">Reference proteome</keyword>
<dbReference type="Proteomes" id="UP000552038">
    <property type="component" value="Unassembled WGS sequence"/>
</dbReference>
<comment type="function">
    <text evidence="1 14">Produces ATP from ADP in the presence of a proton gradient across the membrane.</text>
</comment>
<keyword evidence="5 14" id="KW-0813">Transport</keyword>
<dbReference type="InterPro" id="IPR020547">
    <property type="entry name" value="ATP_synth_F1_esu_C"/>
</dbReference>
<dbReference type="FunFam" id="1.20.5.440:FF:000001">
    <property type="entry name" value="ATP synthase epsilon chain"/>
    <property type="match status" value="1"/>
</dbReference>
<evidence type="ECO:0000256" key="14">
    <source>
        <dbReference type="HAMAP-Rule" id="MF_00530"/>
    </source>
</evidence>
<dbReference type="Gene3D" id="1.20.5.440">
    <property type="entry name" value="ATP synthase delta/epsilon subunit, C-terminal domain"/>
    <property type="match status" value="1"/>
</dbReference>
<keyword evidence="7 14" id="KW-0375">Hydrogen ion transport</keyword>
<dbReference type="RefSeq" id="WP_005544821.1">
    <property type="nucleotide sequence ID" value="NZ_JABFOR010000012.1"/>
</dbReference>
<comment type="similarity">
    <text evidence="3 14 15">Belongs to the ATPase epsilon chain family.</text>
</comment>
<evidence type="ECO:0000256" key="9">
    <source>
        <dbReference type="ARBA" id="ARBA00023136"/>
    </source>
</evidence>
<evidence type="ECO:0000313" key="22">
    <source>
        <dbReference type="Proteomes" id="UP000552038"/>
    </source>
</evidence>
<keyword evidence="8 14" id="KW-0406">Ion transport</keyword>
<dbReference type="HAMAP" id="MF_00530">
    <property type="entry name" value="ATP_synth_epsil_bac"/>
    <property type="match status" value="1"/>
</dbReference>
<gene>
    <name evidence="14 20" type="primary">atpC</name>
    <name evidence="19" type="ORF">HMI46_11700</name>
    <name evidence="18" type="ORF">M5X04_04995</name>
    <name evidence="20" type="ORF">PBLR_14981</name>
</gene>
<dbReference type="FunFam" id="2.60.15.10:FF:000001">
    <property type="entry name" value="ATP synthase epsilon chain"/>
    <property type="match status" value="1"/>
</dbReference>
<keyword evidence="11 14" id="KW-0066">ATP synthesis</keyword>
<dbReference type="SUPFAM" id="SSF51344">
    <property type="entry name" value="Epsilon subunit of F1F0-ATP synthase N-terminal domain"/>
    <property type="match status" value="1"/>
</dbReference>
<evidence type="ECO:0000256" key="5">
    <source>
        <dbReference type="ARBA" id="ARBA00022448"/>
    </source>
</evidence>
<evidence type="ECO:0000313" key="21">
    <source>
        <dbReference type="Proteomes" id="UP000304148"/>
    </source>
</evidence>
<reference evidence="20" key="2">
    <citation type="submission" date="2018-08" db="EMBL/GenBank/DDBJ databases">
        <authorList>
            <person name="Ferrada E.E."/>
            <person name="Latorre B.A."/>
        </authorList>
    </citation>
    <scope>NUCLEOTIDE SEQUENCE</scope>
    <source>
        <strain evidence="20">Paenibacillus B-LR1</strain>
    </source>
</reference>
<dbReference type="InterPro" id="IPR020546">
    <property type="entry name" value="ATP_synth_F1_dsu/esu_N"/>
</dbReference>
<dbReference type="Proteomes" id="UP001527090">
    <property type="component" value="Unassembled WGS sequence"/>
</dbReference>
<feature type="domain" description="ATP synthase epsilon subunit C-terminal" evidence="16">
    <location>
        <begin position="86"/>
        <end position="135"/>
    </location>
</feature>
<dbReference type="PANTHER" id="PTHR13822:SF10">
    <property type="entry name" value="ATP SYNTHASE EPSILON CHAIN, CHLOROPLASTIC"/>
    <property type="match status" value="1"/>
</dbReference>
<dbReference type="NCBIfam" id="NF001846">
    <property type="entry name" value="PRK00571.1-3"/>
    <property type="match status" value="1"/>
</dbReference>
<evidence type="ECO:0000256" key="15">
    <source>
        <dbReference type="RuleBase" id="RU003656"/>
    </source>
</evidence>
<dbReference type="GO" id="GO:0005524">
    <property type="term" value="F:ATP binding"/>
    <property type="evidence" value="ECO:0007669"/>
    <property type="project" value="UniProtKB-UniRule"/>
</dbReference>
<dbReference type="Proteomes" id="UP000304148">
    <property type="component" value="Chromosome"/>
</dbReference>
<reference evidence="21" key="1">
    <citation type="submission" date="2018-08" db="EMBL/GenBank/DDBJ databases">
        <authorList>
            <person name="Chevrot R."/>
        </authorList>
    </citation>
    <scope>NUCLEOTIDE SEQUENCE [LARGE SCALE GENOMIC DNA]</scope>
</reference>
<evidence type="ECO:0000313" key="20">
    <source>
        <dbReference type="EMBL" id="SYX86555.1"/>
    </source>
</evidence>
<reference evidence="18 23" key="4">
    <citation type="submission" date="2022-05" db="EMBL/GenBank/DDBJ databases">
        <title>Genome Sequencing of Bee-Associated Microbes.</title>
        <authorList>
            <person name="Dunlap C."/>
        </authorList>
    </citation>
    <scope>NUCLEOTIDE SEQUENCE [LARGE SCALE GENOMIC DNA]</scope>
    <source>
        <strain evidence="18 23">NRRL NRS-750</strain>
    </source>
</reference>
<dbReference type="GO" id="GO:0016787">
    <property type="term" value="F:hydrolase activity"/>
    <property type="evidence" value="ECO:0007669"/>
    <property type="project" value="UniProtKB-KW"/>
</dbReference>
<dbReference type="NCBIfam" id="NF009980">
    <property type="entry name" value="PRK13446.1"/>
    <property type="match status" value="1"/>
</dbReference>
<keyword evidence="10 14" id="KW-0139">CF(1)</keyword>
<dbReference type="PANTHER" id="PTHR13822">
    <property type="entry name" value="ATP SYNTHASE DELTA/EPSILON CHAIN"/>
    <property type="match status" value="1"/>
</dbReference>
<evidence type="ECO:0000259" key="17">
    <source>
        <dbReference type="Pfam" id="PF02823"/>
    </source>
</evidence>
<dbReference type="GO" id="GO:0045259">
    <property type="term" value="C:proton-transporting ATP synthase complex"/>
    <property type="evidence" value="ECO:0007669"/>
    <property type="project" value="UniProtKB-KW"/>
</dbReference>
<dbReference type="GeneID" id="94488479"/>
<comment type="subcellular location">
    <subcellularLocation>
        <location evidence="2 14">Cell membrane</location>
        <topology evidence="2 14">Peripheral membrane protein</topology>
    </subcellularLocation>
</comment>
<dbReference type="Pfam" id="PF00401">
    <property type="entry name" value="ATP-synt_DE"/>
    <property type="match status" value="1"/>
</dbReference>
<dbReference type="InterPro" id="IPR036771">
    <property type="entry name" value="ATPsynth_dsu/esu_N"/>
</dbReference>
<dbReference type="AlphaFoldDB" id="A0A383RHL4"/>
<name>A0A383RHL4_PAEAL</name>
<evidence type="ECO:0000313" key="19">
    <source>
        <dbReference type="EMBL" id="NOJ71221.1"/>
    </source>
</evidence>
<dbReference type="GO" id="GO:0005886">
    <property type="term" value="C:plasma membrane"/>
    <property type="evidence" value="ECO:0007669"/>
    <property type="project" value="UniProtKB-SubCell"/>
</dbReference>
<evidence type="ECO:0000256" key="3">
    <source>
        <dbReference type="ARBA" id="ARBA00005712"/>
    </source>
</evidence>
<evidence type="ECO:0000313" key="23">
    <source>
        <dbReference type="Proteomes" id="UP001527090"/>
    </source>
</evidence>
<evidence type="ECO:0000256" key="2">
    <source>
        <dbReference type="ARBA" id="ARBA00004202"/>
    </source>
</evidence>
<feature type="domain" description="ATP synthase F1 complex delta/epsilon subunit N-terminal" evidence="17">
    <location>
        <begin position="6"/>
        <end position="82"/>
    </location>
</feature>
<keyword evidence="20" id="KW-0378">Hydrolase</keyword>
<dbReference type="EMBL" id="JAMDLY010000006">
    <property type="protein sequence ID" value="MCY9528696.1"/>
    <property type="molecule type" value="Genomic_DNA"/>
</dbReference>
<evidence type="ECO:0000256" key="1">
    <source>
        <dbReference type="ARBA" id="ARBA00003543"/>
    </source>
</evidence>
<evidence type="ECO:0000256" key="8">
    <source>
        <dbReference type="ARBA" id="ARBA00023065"/>
    </source>
</evidence>
<dbReference type="SUPFAM" id="SSF46604">
    <property type="entry name" value="Epsilon subunit of F1F0-ATP synthase C-terminal domain"/>
    <property type="match status" value="1"/>
</dbReference>
<proteinExistence type="inferred from homology"/>
<reference evidence="19 22" key="3">
    <citation type="submission" date="2020-05" db="EMBL/GenBank/DDBJ databases">
        <title>Whole genome sequencing and identification of novel metabolites from Paenibacillus alvei strain JR949.</title>
        <authorList>
            <person name="Rajendhran J."/>
            <person name="Sree Pranav P."/>
            <person name="Mahalakshmi B."/>
            <person name="Karthikeyan R."/>
        </authorList>
    </citation>
    <scope>NUCLEOTIDE SEQUENCE [LARGE SCALE GENOMIC DNA]</scope>
    <source>
        <strain evidence="19 22">JR949</strain>
    </source>
</reference>
<evidence type="ECO:0000256" key="6">
    <source>
        <dbReference type="ARBA" id="ARBA00022475"/>
    </source>
</evidence>
<dbReference type="InterPro" id="IPR001469">
    <property type="entry name" value="ATP_synth_F1_dsu/esu"/>
</dbReference>
<evidence type="ECO:0000256" key="13">
    <source>
        <dbReference type="ARBA" id="ARBA00031795"/>
    </source>
</evidence>
<accession>A0A383RHL4</accession>
<dbReference type="EMBL" id="JABFOR010000012">
    <property type="protein sequence ID" value="NOJ71221.1"/>
    <property type="molecule type" value="Genomic_DNA"/>
</dbReference>
<dbReference type="Pfam" id="PF02823">
    <property type="entry name" value="ATP-synt_DE_N"/>
    <property type="match status" value="1"/>
</dbReference>
<evidence type="ECO:0000256" key="12">
    <source>
        <dbReference type="ARBA" id="ARBA00030215"/>
    </source>
</evidence>
<dbReference type="EMBL" id="LS992241">
    <property type="protein sequence ID" value="SYX86555.1"/>
    <property type="molecule type" value="Genomic_DNA"/>
</dbReference>
<keyword evidence="9 14" id="KW-0472">Membrane</keyword>
<dbReference type="GO" id="GO:0046933">
    <property type="term" value="F:proton-transporting ATP synthase activity, rotational mechanism"/>
    <property type="evidence" value="ECO:0007669"/>
    <property type="project" value="UniProtKB-UniRule"/>
</dbReference>
<dbReference type="NCBIfam" id="TIGR01216">
    <property type="entry name" value="ATP_synt_epsi"/>
    <property type="match status" value="1"/>
</dbReference>
<protein>
    <recommendedName>
        <fullName evidence="4 14">ATP synthase epsilon chain</fullName>
    </recommendedName>
    <alternativeName>
        <fullName evidence="13 14">ATP synthase F1 sector epsilon subunit</fullName>
    </alternativeName>
    <alternativeName>
        <fullName evidence="12 14">F-ATPase epsilon subunit</fullName>
    </alternativeName>
</protein>
<dbReference type="InterPro" id="IPR036794">
    <property type="entry name" value="ATP_F1_dsu/esu_C_sf"/>
</dbReference>
<evidence type="ECO:0000313" key="18">
    <source>
        <dbReference type="EMBL" id="MCY9528696.1"/>
    </source>
</evidence>
<evidence type="ECO:0000256" key="10">
    <source>
        <dbReference type="ARBA" id="ARBA00023196"/>
    </source>
</evidence>
<dbReference type="Gene3D" id="2.60.15.10">
    <property type="entry name" value="F0F1 ATP synthase delta/epsilon subunit, N-terminal"/>
    <property type="match status" value="1"/>
</dbReference>
<evidence type="ECO:0000256" key="4">
    <source>
        <dbReference type="ARBA" id="ARBA00014480"/>
    </source>
</evidence>
<evidence type="ECO:0000259" key="16">
    <source>
        <dbReference type="Pfam" id="PF00401"/>
    </source>
</evidence>
<organism evidence="20 21">
    <name type="scientific">Paenibacillus alvei</name>
    <name type="common">Bacillus alvei</name>
    <dbReference type="NCBI Taxonomy" id="44250"/>
    <lineage>
        <taxon>Bacteria</taxon>
        <taxon>Bacillati</taxon>
        <taxon>Bacillota</taxon>
        <taxon>Bacilli</taxon>
        <taxon>Bacillales</taxon>
        <taxon>Paenibacillaceae</taxon>
        <taxon>Paenibacillus</taxon>
    </lineage>
</organism>
<evidence type="ECO:0000256" key="7">
    <source>
        <dbReference type="ARBA" id="ARBA00022781"/>
    </source>
</evidence>
<keyword evidence="6 14" id="KW-1003">Cell membrane</keyword>